<dbReference type="OrthoDB" id="426210at2759"/>
<accession>A0A6S7J2L0</accession>
<proteinExistence type="predicted"/>
<gene>
    <name evidence="1" type="ORF">PACLA_8A043417</name>
</gene>
<evidence type="ECO:0000313" key="1">
    <source>
        <dbReference type="EMBL" id="CAB4011681.1"/>
    </source>
</evidence>
<dbReference type="AlphaFoldDB" id="A0A6S7J2L0"/>
<name>A0A6S7J2L0_PARCT</name>
<feature type="non-terminal residue" evidence="1">
    <location>
        <position position="140"/>
    </location>
</feature>
<protein>
    <submittedName>
        <fullName evidence="1">Uncharacterized protein</fullName>
    </submittedName>
</protein>
<keyword evidence="2" id="KW-1185">Reference proteome</keyword>
<evidence type="ECO:0000313" key="2">
    <source>
        <dbReference type="Proteomes" id="UP001152795"/>
    </source>
</evidence>
<reference evidence="1" key="1">
    <citation type="submission" date="2020-04" db="EMBL/GenBank/DDBJ databases">
        <authorList>
            <person name="Alioto T."/>
            <person name="Alioto T."/>
            <person name="Gomez Garrido J."/>
        </authorList>
    </citation>
    <scope>NUCLEOTIDE SEQUENCE</scope>
    <source>
        <strain evidence="1">A484AB</strain>
    </source>
</reference>
<dbReference type="EMBL" id="CACRXK020007234">
    <property type="protein sequence ID" value="CAB4011681.1"/>
    <property type="molecule type" value="Genomic_DNA"/>
</dbReference>
<organism evidence="1 2">
    <name type="scientific">Paramuricea clavata</name>
    <name type="common">Red gorgonian</name>
    <name type="synonym">Violescent sea-whip</name>
    <dbReference type="NCBI Taxonomy" id="317549"/>
    <lineage>
        <taxon>Eukaryota</taxon>
        <taxon>Metazoa</taxon>
        <taxon>Cnidaria</taxon>
        <taxon>Anthozoa</taxon>
        <taxon>Octocorallia</taxon>
        <taxon>Malacalcyonacea</taxon>
        <taxon>Plexauridae</taxon>
        <taxon>Paramuricea</taxon>
    </lineage>
</organism>
<sequence length="140" mass="16027">FAKAFDSVDHGIILAKLKQLGVCGRILEWFKDYLTDRTQRVVIDDVTSNTNGIITKAKISELERQRKTLDDKLQEVHDLKLRIQEAKLREGVKPEEVRAWTDETKANDIVPIEEAISELETVITTTKGKELRRKENLAAQ</sequence>
<feature type="non-terminal residue" evidence="1">
    <location>
        <position position="1"/>
    </location>
</feature>
<dbReference type="Proteomes" id="UP001152795">
    <property type="component" value="Unassembled WGS sequence"/>
</dbReference>
<comment type="caution">
    <text evidence="1">The sequence shown here is derived from an EMBL/GenBank/DDBJ whole genome shotgun (WGS) entry which is preliminary data.</text>
</comment>